<dbReference type="InterPro" id="IPR012932">
    <property type="entry name" value="VKOR"/>
</dbReference>
<sequence>MQKLVSKEKVLSQYLNYLDIPVSSSYCEKLVASHPHHTTLLSIADTLKLLGVPNKIFRIKREELENISFPYVLHLNTDSGELIAIMDSKDLEEKQPFLEDWDGVVLKAEPTPIISDEENQSHISKERDAKISSVLFVAAVAFLLFLLFIQNISWVYFSFLITAAAGTVLGYILVAKDLGIEYKAVMSFCNKGGMRTSCDQVLGSQDAKIFGRVTFSDAVLSYFSFQLIIVGLIAPVYENPVGFLWVLSMLSVPALPIIGYSLYSQFFKLQYWCKLCLFVDGILMIQAVLGGLMYSMATITVADYSFFAIGVSIFLFTVVSSLIFLLKLKLAAGKRATQAEIKANRIKYNPSVFSWLLSQEKQLNITPFDKELQVGSPTGSIKIVMAASFSCIHCKKSFQKFTQLNELYPGQLNLVFRFLPDKELNNKGSLAKTFWGYWLLQIYEDNEEIPRTKQLIQDKFTLSSDTFKEKYKQDKNIDDKLIEDLSYQQAKWFDMYDIKSTPSFFIQDHQLPDGYQINDLKRLIPGLIEASQEKNNQPFVPFSRHL</sequence>
<feature type="transmembrane region" description="Helical" evidence="10">
    <location>
        <begin position="275"/>
        <end position="294"/>
    </location>
</feature>
<keyword evidence="14" id="KW-1185">Reference proteome</keyword>
<name>A0A6M1TFT2_9BACT</name>
<evidence type="ECO:0000256" key="2">
    <source>
        <dbReference type="ARBA" id="ARBA00006214"/>
    </source>
</evidence>
<proteinExistence type="inferred from homology"/>
<comment type="subcellular location">
    <subcellularLocation>
        <location evidence="1">Membrane</location>
        <topology evidence="1">Multi-pass membrane protein</topology>
    </subcellularLocation>
</comment>
<evidence type="ECO:0000313" key="14">
    <source>
        <dbReference type="Proteomes" id="UP000479132"/>
    </source>
</evidence>
<evidence type="ECO:0000256" key="6">
    <source>
        <dbReference type="ARBA" id="ARBA00023002"/>
    </source>
</evidence>
<comment type="similarity">
    <text evidence="2">Belongs to the VKOR family.</text>
</comment>
<dbReference type="Gene3D" id="3.40.30.10">
    <property type="entry name" value="Glutaredoxin"/>
    <property type="match status" value="1"/>
</dbReference>
<feature type="transmembrane region" description="Helical" evidence="10">
    <location>
        <begin position="243"/>
        <end position="263"/>
    </location>
</feature>
<feature type="domain" description="Thioredoxin-like fold" evidence="12">
    <location>
        <begin position="371"/>
        <end position="524"/>
    </location>
</feature>
<comment type="caution">
    <text evidence="13">The sequence shown here is derived from an EMBL/GenBank/DDBJ whole genome shotgun (WGS) entry which is preliminary data.</text>
</comment>
<feature type="transmembrane region" description="Helical" evidence="10">
    <location>
        <begin position="155"/>
        <end position="174"/>
    </location>
</feature>
<feature type="transmembrane region" description="Helical" evidence="10">
    <location>
        <begin position="306"/>
        <end position="326"/>
    </location>
</feature>
<dbReference type="GO" id="GO:0016491">
    <property type="term" value="F:oxidoreductase activity"/>
    <property type="evidence" value="ECO:0007669"/>
    <property type="project" value="UniProtKB-KW"/>
</dbReference>
<reference evidence="13 14" key="1">
    <citation type="submission" date="2020-02" db="EMBL/GenBank/DDBJ databases">
        <title>Aliifodinibius halophilus 2W32, complete genome.</title>
        <authorList>
            <person name="Li Y."/>
            <person name="Wu S."/>
        </authorList>
    </citation>
    <scope>NUCLEOTIDE SEQUENCE [LARGE SCALE GENOMIC DNA]</scope>
    <source>
        <strain evidence="13 14">2W32</strain>
    </source>
</reference>
<dbReference type="Gene3D" id="1.20.1440.130">
    <property type="entry name" value="VKOR domain"/>
    <property type="match status" value="1"/>
</dbReference>
<feature type="transmembrane region" description="Helical" evidence="10">
    <location>
        <begin position="131"/>
        <end position="149"/>
    </location>
</feature>
<dbReference type="InterPro" id="IPR036249">
    <property type="entry name" value="Thioredoxin-like_sf"/>
</dbReference>
<evidence type="ECO:0000256" key="1">
    <source>
        <dbReference type="ARBA" id="ARBA00004141"/>
    </source>
</evidence>
<dbReference type="Pfam" id="PF07884">
    <property type="entry name" value="VKOR"/>
    <property type="match status" value="1"/>
</dbReference>
<dbReference type="InterPro" id="IPR038354">
    <property type="entry name" value="VKOR_sf"/>
</dbReference>
<feature type="transmembrane region" description="Helical" evidence="10">
    <location>
        <begin position="218"/>
        <end position="237"/>
    </location>
</feature>
<gene>
    <name evidence="13" type="ORF">G3569_03910</name>
</gene>
<keyword evidence="3 10" id="KW-0812">Transmembrane</keyword>
<evidence type="ECO:0000256" key="4">
    <source>
        <dbReference type="ARBA" id="ARBA00022719"/>
    </source>
</evidence>
<accession>A0A6M1TFT2</accession>
<keyword evidence="8" id="KW-1015">Disulfide bond</keyword>
<keyword evidence="6" id="KW-0560">Oxidoreductase</keyword>
<dbReference type="EMBL" id="JAALLS010000003">
    <property type="protein sequence ID" value="NGP87490.1"/>
    <property type="molecule type" value="Genomic_DNA"/>
</dbReference>
<keyword evidence="7 10" id="KW-0472">Membrane</keyword>
<evidence type="ECO:0000259" key="11">
    <source>
        <dbReference type="Pfam" id="PF07884"/>
    </source>
</evidence>
<dbReference type="Proteomes" id="UP000479132">
    <property type="component" value="Unassembled WGS sequence"/>
</dbReference>
<dbReference type="AlphaFoldDB" id="A0A6M1TFT2"/>
<organism evidence="13 14">
    <name type="scientific">Fodinibius halophilus</name>
    <dbReference type="NCBI Taxonomy" id="1736908"/>
    <lineage>
        <taxon>Bacteria</taxon>
        <taxon>Pseudomonadati</taxon>
        <taxon>Balneolota</taxon>
        <taxon>Balneolia</taxon>
        <taxon>Balneolales</taxon>
        <taxon>Balneolaceae</taxon>
        <taxon>Fodinibius</taxon>
    </lineage>
</organism>
<dbReference type="RefSeq" id="WP_165266285.1">
    <property type="nucleotide sequence ID" value="NZ_JAALLS010000003.1"/>
</dbReference>
<dbReference type="SUPFAM" id="SSF52833">
    <property type="entry name" value="Thioredoxin-like"/>
    <property type="match status" value="1"/>
</dbReference>
<keyword evidence="4" id="KW-0874">Quinone</keyword>
<dbReference type="Pfam" id="PF13462">
    <property type="entry name" value="Thioredoxin_4"/>
    <property type="match status" value="1"/>
</dbReference>
<dbReference type="InterPro" id="IPR012336">
    <property type="entry name" value="Thioredoxin-like_fold"/>
</dbReference>
<evidence type="ECO:0000259" key="12">
    <source>
        <dbReference type="Pfam" id="PF13462"/>
    </source>
</evidence>
<evidence type="ECO:0000256" key="8">
    <source>
        <dbReference type="ARBA" id="ARBA00023157"/>
    </source>
</evidence>
<evidence type="ECO:0000256" key="3">
    <source>
        <dbReference type="ARBA" id="ARBA00022692"/>
    </source>
</evidence>
<evidence type="ECO:0000256" key="10">
    <source>
        <dbReference type="SAM" id="Phobius"/>
    </source>
</evidence>
<feature type="domain" description="Vitamin K epoxide reductase" evidence="11">
    <location>
        <begin position="159"/>
        <end position="288"/>
    </location>
</feature>
<keyword evidence="9" id="KW-0676">Redox-active center</keyword>
<dbReference type="GO" id="GO:0048038">
    <property type="term" value="F:quinone binding"/>
    <property type="evidence" value="ECO:0007669"/>
    <property type="project" value="UniProtKB-KW"/>
</dbReference>
<keyword evidence="5 10" id="KW-1133">Transmembrane helix</keyword>
<evidence type="ECO:0000313" key="13">
    <source>
        <dbReference type="EMBL" id="NGP87490.1"/>
    </source>
</evidence>
<protein>
    <submittedName>
        <fullName evidence="13">Thioredoxin domain-containing protein</fullName>
    </submittedName>
</protein>
<dbReference type="GO" id="GO:0016020">
    <property type="term" value="C:membrane"/>
    <property type="evidence" value="ECO:0007669"/>
    <property type="project" value="UniProtKB-SubCell"/>
</dbReference>
<evidence type="ECO:0000256" key="9">
    <source>
        <dbReference type="ARBA" id="ARBA00023284"/>
    </source>
</evidence>
<dbReference type="CDD" id="cd12921">
    <property type="entry name" value="VKOR_4"/>
    <property type="match status" value="1"/>
</dbReference>
<evidence type="ECO:0000256" key="5">
    <source>
        <dbReference type="ARBA" id="ARBA00022989"/>
    </source>
</evidence>
<evidence type="ECO:0000256" key="7">
    <source>
        <dbReference type="ARBA" id="ARBA00023136"/>
    </source>
</evidence>